<dbReference type="KEGG" id="tad:TRIADDRAFT_59879"/>
<dbReference type="InParanoid" id="B3S6P5"/>
<dbReference type="EMBL" id="DS985252">
    <property type="protein sequence ID" value="EDV21795.1"/>
    <property type="molecule type" value="Genomic_DNA"/>
</dbReference>
<dbReference type="AlphaFoldDB" id="B3S6P5"/>
<accession>B3S6P5</accession>
<sequence length="272" mass="31637">MKSLVALALIFVIIPAVPGKSDFLNRMLYNGLKPKSCLEIKYIRPSIKENGVYTIFNERNSPYHVYCDFKSDALFVWTLIESFDRNIGVWGSKVSNAWRSQRPYYINAPYDDTEPPHWSVYRMTAPNMLTISKLNTTSHWRTTCNFNDYAQNITKDIERNDYMRNNMVNANIVLIRQYYCRNFNYVIVRGYACVKCYLPFWASTNYHPTFLASHSVNYCGRYKFPDSSPSHQESDFGHYKGYSTKHACSSFGSSTANWWLGGLYQSLTNTML</sequence>
<dbReference type="CTD" id="6757156"/>
<keyword evidence="1" id="KW-1015">Disulfide bond</keyword>
<dbReference type="PANTHER" id="PTHR16146">
    <property type="entry name" value="INTELECTIN"/>
    <property type="match status" value="1"/>
</dbReference>
<dbReference type="SUPFAM" id="SSF56496">
    <property type="entry name" value="Fibrinogen C-terminal domain-like"/>
    <property type="match status" value="1"/>
</dbReference>
<evidence type="ECO:0000313" key="4">
    <source>
        <dbReference type="Proteomes" id="UP000009022"/>
    </source>
</evidence>
<organism evidence="3 4">
    <name type="scientific">Trichoplax adhaerens</name>
    <name type="common">Trichoplax reptans</name>
    <dbReference type="NCBI Taxonomy" id="10228"/>
    <lineage>
        <taxon>Eukaryota</taxon>
        <taxon>Metazoa</taxon>
        <taxon>Placozoa</taxon>
        <taxon>Uniplacotomia</taxon>
        <taxon>Trichoplacea</taxon>
        <taxon>Trichoplacidae</taxon>
        <taxon>Trichoplax</taxon>
    </lineage>
</organism>
<protein>
    <recommendedName>
        <fullName evidence="5">Fibrinogen C-terminal domain-containing protein</fullName>
    </recommendedName>
</protein>
<dbReference type="GO" id="GO:0070492">
    <property type="term" value="F:oligosaccharide binding"/>
    <property type="evidence" value="ECO:0000318"/>
    <property type="project" value="GO_Central"/>
</dbReference>
<name>B3S6P5_TRIAD</name>
<gene>
    <name evidence="3" type="ORF">TRIADDRAFT_59879</name>
</gene>
<keyword evidence="2" id="KW-0732">Signal</keyword>
<dbReference type="Proteomes" id="UP000009022">
    <property type="component" value="Unassembled WGS sequence"/>
</dbReference>
<dbReference type="GeneID" id="6757156"/>
<evidence type="ECO:0000256" key="1">
    <source>
        <dbReference type="ARBA" id="ARBA00023157"/>
    </source>
</evidence>
<feature type="signal peptide" evidence="2">
    <location>
        <begin position="1"/>
        <end position="19"/>
    </location>
</feature>
<dbReference type="InterPro" id="IPR036056">
    <property type="entry name" value="Fibrinogen-like_C"/>
</dbReference>
<dbReference type="GO" id="GO:0005615">
    <property type="term" value="C:extracellular space"/>
    <property type="evidence" value="ECO:0000318"/>
    <property type="project" value="GO_Central"/>
</dbReference>
<evidence type="ECO:0000256" key="2">
    <source>
        <dbReference type="SAM" id="SignalP"/>
    </source>
</evidence>
<dbReference type="OrthoDB" id="6059867at2759"/>
<proteinExistence type="predicted"/>
<keyword evidence="4" id="KW-1185">Reference proteome</keyword>
<dbReference type="HOGENOM" id="CLU_084880_0_0_1"/>
<evidence type="ECO:0000313" key="3">
    <source>
        <dbReference type="EMBL" id="EDV21795.1"/>
    </source>
</evidence>
<reference evidence="3 4" key="1">
    <citation type="journal article" date="2008" name="Nature">
        <title>The Trichoplax genome and the nature of placozoans.</title>
        <authorList>
            <person name="Srivastava M."/>
            <person name="Begovic E."/>
            <person name="Chapman J."/>
            <person name="Putnam N.H."/>
            <person name="Hellsten U."/>
            <person name="Kawashima T."/>
            <person name="Kuo A."/>
            <person name="Mitros T."/>
            <person name="Salamov A."/>
            <person name="Carpenter M.L."/>
            <person name="Signorovitch A.Y."/>
            <person name="Moreno M.A."/>
            <person name="Kamm K."/>
            <person name="Grimwood J."/>
            <person name="Schmutz J."/>
            <person name="Shapiro H."/>
            <person name="Grigoriev I.V."/>
            <person name="Buss L.W."/>
            <person name="Schierwater B."/>
            <person name="Dellaporta S.L."/>
            <person name="Rokhsar D.S."/>
        </authorList>
    </citation>
    <scope>NUCLEOTIDE SEQUENCE [LARGE SCALE GENOMIC DNA]</scope>
    <source>
        <strain evidence="3 4">Grell-BS-1999</strain>
    </source>
</reference>
<dbReference type="PhylomeDB" id="B3S6P5"/>
<dbReference type="RefSeq" id="XP_002115943.1">
    <property type="nucleotide sequence ID" value="XM_002115907.1"/>
</dbReference>
<feature type="chain" id="PRO_5002798531" description="Fibrinogen C-terminal domain-containing protein" evidence="2">
    <location>
        <begin position="20"/>
        <end position="272"/>
    </location>
</feature>
<evidence type="ECO:0008006" key="5">
    <source>
        <dbReference type="Google" id="ProtNLM"/>
    </source>
</evidence>
<dbReference type="PANTHER" id="PTHR16146:SF53">
    <property type="entry name" value="APPLE DOMAIN-CONTAINING PROTEIN"/>
    <property type="match status" value="1"/>
</dbReference>